<dbReference type="EMBL" id="CAXKWB010011081">
    <property type="protein sequence ID" value="CAL4099976.1"/>
    <property type="molecule type" value="Genomic_DNA"/>
</dbReference>
<dbReference type="AlphaFoldDB" id="A0AAV2QX06"/>
<evidence type="ECO:0000313" key="2">
    <source>
        <dbReference type="Proteomes" id="UP001497623"/>
    </source>
</evidence>
<name>A0AAV2QX06_MEGNR</name>
<dbReference type="Proteomes" id="UP001497623">
    <property type="component" value="Unassembled WGS sequence"/>
</dbReference>
<feature type="non-terminal residue" evidence="1">
    <location>
        <position position="1"/>
    </location>
</feature>
<sequence length="294" mass="34407">YGNVNSMSGVRDMFHHNMPTVPNDNGINNRMDRIFREGIERLLDNQRYGEIFNRETEIGILWNQYHKSDRLTLLGRLFVYTLFNVEIDLTAIADEINTHVNNNVPRETQSRQMIKDISYIRQGAYIESDYSLNVNTSTKKNVKNENITRALLYGSYTQQPYIKIQKLTGATISAIPNNALPHAIDFNHTKLAHQLYDQYSKQVRNYENKDFHERTIFVIECGCYRTSVPCQHLRQYLVLKLDFCPTKNEIISFIDIEKKKIDQLKVKRFADSGMVDECNLNNYIIQYVITNECN</sequence>
<accession>A0AAV2QX06</accession>
<feature type="non-terminal residue" evidence="1">
    <location>
        <position position="294"/>
    </location>
</feature>
<proteinExistence type="predicted"/>
<comment type="caution">
    <text evidence="1">The sequence shown here is derived from an EMBL/GenBank/DDBJ whole genome shotgun (WGS) entry which is preliminary data.</text>
</comment>
<gene>
    <name evidence="1" type="ORF">MNOR_LOCUS16680</name>
</gene>
<reference evidence="1 2" key="1">
    <citation type="submission" date="2024-05" db="EMBL/GenBank/DDBJ databases">
        <authorList>
            <person name="Wallberg A."/>
        </authorList>
    </citation>
    <scope>NUCLEOTIDE SEQUENCE [LARGE SCALE GENOMIC DNA]</scope>
</reference>
<keyword evidence="2" id="KW-1185">Reference proteome</keyword>
<evidence type="ECO:0000313" key="1">
    <source>
        <dbReference type="EMBL" id="CAL4099976.1"/>
    </source>
</evidence>
<evidence type="ECO:0008006" key="3">
    <source>
        <dbReference type="Google" id="ProtNLM"/>
    </source>
</evidence>
<protein>
    <recommendedName>
        <fullName evidence="3">SWIM-type domain-containing protein</fullName>
    </recommendedName>
</protein>
<organism evidence="1 2">
    <name type="scientific">Meganyctiphanes norvegica</name>
    <name type="common">Northern krill</name>
    <name type="synonym">Thysanopoda norvegica</name>
    <dbReference type="NCBI Taxonomy" id="48144"/>
    <lineage>
        <taxon>Eukaryota</taxon>
        <taxon>Metazoa</taxon>
        <taxon>Ecdysozoa</taxon>
        <taxon>Arthropoda</taxon>
        <taxon>Crustacea</taxon>
        <taxon>Multicrustacea</taxon>
        <taxon>Malacostraca</taxon>
        <taxon>Eumalacostraca</taxon>
        <taxon>Eucarida</taxon>
        <taxon>Euphausiacea</taxon>
        <taxon>Euphausiidae</taxon>
        <taxon>Meganyctiphanes</taxon>
    </lineage>
</organism>